<feature type="region of interest" description="Disordered" evidence="4">
    <location>
        <begin position="1"/>
        <end position="63"/>
    </location>
</feature>
<dbReference type="PROSITE" id="PS51292">
    <property type="entry name" value="ZF_RING_CH"/>
    <property type="match status" value="1"/>
</dbReference>
<accession>A0A7J0GR44</accession>
<keyword evidence="2" id="KW-0863">Zinc-finger</keyword>
<keyword evidence="3" id="KW-0862">Zinc</keyword>
<feature type="domain" description="RING-CH-type" evidence="5">
    <location>
        <begin position="98"/>
        <end position="156"/>
    </location>
</feature>
<sequence length="156" mass="17034">MSAVENPSPDLESGRRQRQRRRQRRRRPESGETTTGGSLCFSDSDRDHGETPPCSTAGGSFSEIEGVVGPHRLRESSATDFASYDVDLERGDLEVKVRLGKEERDCRICHLKLVGRGGGGDEEAGVAIELGCACKGDLANAHKQCAETWFKIRGNT</sequence>
<dbReference type="InterPro" id="IPR013083">
    <property type="entry name" value="Znf_RING/FYVE/PHD"/>
</dbReference>
<evidence type="ECO:0000259" key="5">
    <source>
        <dbReference type="PROSITE" id="PS51292"/>
    </source>
</evidence>
<dbReference type="InterPro" id="IPR011016">
    <property type="entry name" value="Znf_RING-CH"/>
</dbReference>
<organism evidence="6 7">
    <name type="scientific">Actinidia rufa</name>
    <dbReference type="NCBI Taxonomy" id="165716"/>
    <lineage>
        <taxon>Eukaryota</taxon>
        <taxon>Viridiplantae</taxon>
        <taxon>Streptophyta</taxon>
        <taxon>Embryophyta</taxon>
        <taxon>Tracheophyta</taxon>
        <taxon>Spermatophyta</taxon>
        <taxon>Magnoliopsida</taxon>
        <taxon>eudicotyledons</taxon>
        <taxon>Gunneridae</taxon>
        <taxon>Pentapetalae</taxon>
        <taxon>asterids</taxon>
        <taxon>Ericales</taxon>
        <taxon>Actinidiaceae</taxon>
        <taxon>Actinidia</taxon>
    </lineage>
</organism>
<keyword evidence="7" id="KW-1185">Reference proteome</keyword>
<dbReference type="SUPFAM" id="SSF57850">
    <property type="entry name" value="RING/U-box"/>
    <property type="match status" value="1"/>
</dbReference>
<dbReference type="GO" id="GO:0008270">
    <property type="term" value="F:zinc ion binding"/>
    <property type="evidence" value="ECO:0007669"/>
    <property type="project" value="UniProtKB-KW"/>
</dbReference>
<name>A0A7J0GR44_9ERIC</name>
<evidence type="ECO:0000256" key="2">
    <source>
        <dbReference type="ARBA" id="ARBA00022771"/>
    </source>
</evidence>
<dbReference type="SMART" id="SM00744">
    <property type="entry name" value="RINGv"/>
    <property type="match status" value="1"/>
</dbReference>
<dbReference type="AlphaFoldDB" id="A0A7J0GR44"/>
<reference evidence="6 7" key="1">
    <citation type="submission" date="2019-07" db="EMBL/GenBank/DDBJ databases">
        <title>De Novo Assembly of kiwifruit Actinidia rufa.</title>
        <authorList>
            <person name="Sugita-Konishi S."/>
            <person name="Sato K."/>
            <person name="Mori E."/>
            <person name="Abe Y."/>
            <person name="Kisaki G."/>
            <person name="Hamano K."/>
            <person name="Suezawa K."/>
            <person name="Otani M."/>
            <person name="Fukuda T."/>
            <person name="Manabe T."/>
            <person name="Gomi K."/>
            <person name="Tabuchi M."/>
            <person name="Akimitsu K."/>
            <person name="Kataoka I."/>
        </authorList>
    </citation>
    <scope>NUCLEOTIDE SEQUENCE [LARGE SCALE GENOMIC DNA]</scope>
    <source>
        <strain evidence="7">cv. Fuchu</strain>
    </source>
</reference>
<evidence type="ECO:0000256" key="3">
    <source>
        <dbReference type="ARBA" id="ARBA00022833"/>
    </source>
</evidence>
<evidence type="ECO:0000256" key="1">
    <source>
        <dbReference type="ARBA" id="ARBA00022723"/>
    </source>
</evidence>
<evidence type="ECO:0000313" key="6">
    <source>
        <dbReference type="EMBL" id="GFZ13277.1"/>
    </source>
</evidence>
<evidence type="ECO:0000256" key="4">
    <source>
        <dbReference type="SAM" id="MobiDB-lite"/>
    </source>
</evidence>
<dbReference type="Pfam" id="PF12906">
    <property type="entry name" value="RINGv"/>
    <property type="match status" value="1"/>
</dbReference>
<dbReference type="PANTHER" id="PTHR46214">
    <property type="entry name" value="ZINC FINGER, RING-CH-TYPE"/>
    <property type="match status" value="1"/>
</dbReference>
<dbReference type="Gene3D" id="3.30.40.10">
    <property type="entry name" value="Zinc/RING finger domain, C3HC4 (zinc finger)"/>
    <property type="match status" value="1"/>
</dbReference>
<dbReference type="PANTHER" id="PTHR46214:SF18">
    <property type="entry name" value="RING-CH-TYPE DOMAIN-CONTAINING PROTEIN"/>
    <property type="match status" value="1"/>
</dbReference>
<keyword evidence="1" id="KW-0479">Metal-binding</keyword>
<feature type="compositionally biased region" description="Basic residues" evidence="4">
    <location>
        <begin position="16"/>
        <end position="27"/>
    </location>
</feature>
<dbReference type="Proteomes" id="UP000585474">
    <property type="component" value="Unassembled WGS sequence"/>
</dbReference>
<proteinExistence type="predicted"/>
<dbReference type="EMBL" id="BJWL01000023">
    <property type="protein sequence ID" value="GFZ13277.1"/>
    <property type="molecule type" value="Genomic_DNA"/>
</dbReference>
<protein>
    <submittedName>
        <fullName evidence="6">RING/FYVE/PHD zinc finger superfamily protein</fullName>
    </submittedName>
</protein>
<comment type="caution">
    <text evidence="6">The sequence shown here is derived from an EMBL/GenBank/DDBJ whole genome shotgun (WGS) entry which is preliminary data.</text>
</comment>
<gene>
    <name evidence="6" type="ORF">Acr_23g0016620</name>
</gene>
<dbReference type="OrthoDB" id="1912066at2759"/>
<evidence type="ECO:0000313" key="7">
    <source>
        <dbReference type="Proteomes" id="UP000585474"/>
    </source>
</evidence>